<evidence type="ECO:0000256" key="5">
    <source>
        <dbReference type="ARBA" id="ARBA00011921"/>
    </source>
</evidence>
<evidence type="ECO:0000256" key="10">
    <source>
        <dbReference type="ARBA" id="ARBA00023285"/>
    </source>
</evidence>
<organism evidence="13 14">
    <name type="scientific">Microtetraspora fusca</name>
    <dbReference type="NCBI Taxonomy" id="1997"/>
    <lineage>
        <taxon>Bacteria</taxon>
        <taxon>Bacillati</taxon>
        <taxon>Actinomycetota</taxon>
        <taxon>Actinomycetes</taxon>
        <taxon>Streptosporangiales</taxon>
        <taxon>Streptosporangiaceae</taxon>
        <taxon>Microtetraspora</taxon>
    </lineage>
</organism>
<dbReference type="EMBL" id="JBIAXI010000011">
    <property type="protein sequence ID" value="MFF4775207.1"/>
    <property type="molecule type" value="Genomic_DNA"/>
</dbReference>
<dbReference type="InterPro" id="IPR050072">
    <property type="entry name" value="Peptidase_M20A"/>
</dbReference>
<gene>
    <name evidence="13" type="ORF">ACFY05_20350</name>
</gene>
<name>A0ABW6VAS5_MICFU</name>
<dbReference type="Gene3D" id="3.30.70.360">
    <property type="match status" value="1"/>
</dbReference>
<keyword evidence="8" id="KW-0378">Hydrolase</keyword>
<evidence type="ECO:0000259" key="12">
    <source>
        <dbReference type="Pfam" id="PF07687"/>
    </source>
</evidence>
<accession>A0ABW6VAS5</accession>
<dbReference type="NCBIfam" id="TIGR01910">
    <property type="entry name" value="DapE-ArgE"/>
    <property type="match status" value="1"/>
</dbReference>
<evidence type="ECO:0000256" key="2">
    <source>
        <dbReference type="ARBA" id="ARBA00001947"/>
    </source>
</evidence>
<evidence type="ECO:0000256" key="1">
    <source>
        <dbReference type="ARBA" id="ARBA00001941"/>
    </source>
</evidence>
<dbReference type="RefSeq" id="WP_387343390.1">
    <property type="nucleotide sequence ID" value="NZ_JBIAXI010000011.1"/>
</dbReference>
<comment type="cofactor">
    <cofactor evidence="2">
        <name>Zn(2+)</name>
        <dbReference type="ChEBI" id="CHEBI:29105"/>
    </cofactor>
</comment>
<keyword evidence="9" id="KW-0862">Zinc</keyword>
<dbReference type="InterPro" id="IPR036264">
    <property type="entry name" value="Bact_exopeptidase_dim_dom"/>
</dbReference>
<dbReference type="SUPFAM" id="SSF55031">
    <property type="entry name" value="Bacterial exopeptidase dimerisation domain"/>
    <property type="match status" value="1"/>
</dbReference>
<evidence type="ECO:0000256" key="4">
    <source>
        <dbReference type="ARBA" id="ARBA00006247"/>
    </source>
</evidence>
<dbReference type="Proteomes" id="UP001602119">
    <property type="component" value="Unassembled WGS sequence"/>
</dbReference>
<dbReference type="InterPro" id="IPR001261">
    <property type="entry name" value="ArgE/DapE_CS"/>
</dbReference>
<comment type="pathway">
    <text evidence="3">Amino-acid biosynthesis; L-lysine biosynthesis via DAP pathway; LL-2,6-diaminopimelate from (S)-tetrahydrodipicolinate (succinylase route): step 3/3.</text>
</comment>
<evidence type="ECO:0000256" key="9">
    <source>
        <dbReference type="ARBA" id="ARBA00022833"/>
    </source>
</evidence>
<dbReference type="EC" id="3.5.1.18" evidence="5"/>
<evidence type="ECO:0000256" key="7">
    <source>
        <dbReference type="ARBA" id="ARBA00022723"/>
    </source>
</evidence>
<evidence type="ECO:0000313" key="13">
    <source>
        <dbReference type="EMBL" id="MFF4775207.1"/>
    </source>
</evidence>
<reference evidence="13 14" key="1">
    <citation type="submission" date="2024-10" db="EMBL/GenBank/DDBJ databases">
        <title>The Natural Products Discovery Center: Release of the First 8490 Sequenced Strains for Exploring Actinobacteria Biosynthetic Diversity.</title>
        <authorList>
            <person name="Kalkreuter E."/>
            <person name="Kautsar S.A."/>
            <person name="Yang D."/>
            <person name="Bader C.D."/>
            <person name="Teijaro C.N."/>
            <person name="Fluegel L."/>
            <person name="Davis C.M."/>
            <person name="Simpson J.R."/>
            <person name="Lauterbach L."/>
            <person name="Steele A.D."/>
            <person name="Gui C."/>
            <person name="Meng S."/>
            <person name="Li G."/>
            <person name="Viehrig K."/>
            <person name="Ye F."/>
            <person name="Su P."/>
            <person name="Kiefer A.F."/>
            <person name="Nichols A."/>
            <person name="Cepeda A.J."/>
            <person name="Yan W."/>
            <person name="Fan B."/>
            <person name="Jiang Y."/>
            <person name="Adhikari A."/>
            <person name="Zheng C.-J."/>
            <person name="Schuster L."/>
            <person name="Cowan T.M."/>
            <person name="Smanski M.J."/>
            <person name="Chevrette M.G."/>
            <person name="De Carvalho L.P.S."/>
            <person name="Shen B."/>
        </authorList>
    </citation>
    <scope>NUCLEOTIDE SEQUENCE [LARGE SCALE GENOMIC DNA]</scope>
    <source>
        <strain evidence="13 14">NPDC001281</strain>
    </source>
</reference>
<evidence type="ECO:0000313" key="14">
    <source>
        <dbReference type="Proteomes" id="UP001602119"/>
    </source>
</evidence>
<dbReference type="Gene3D" id="3.40.630.10">
    <property type="entry name" value="Zn peptidases"/>
    <property type="match status" value="1"/>
</dbReference>
<dbReference type="SUPFAM" id="SSF53187">
    <property type="entry name" value="Zn-dependent exopeptidases"/>
    <property type="match status" value="1"/>
</dbReference>
<evidence type="ECO:0000256" key="3">
    <source>
        <dbReference type="ARBA" id="ARBA00005130"/>
    </source>
</evidence>
<feature type="domain" description="Peptidase M20 dimerisation" evidence="12">
    <location>
        <begin position="206"/>
        <end position="313"/>
    </location>
</feature>
<comment type="similarity">
    <text evidence="4">Belongs to the peptidase M20A family.</text>
</comment>
<evidence type="ECO:0000256" key="8">
    <source>
        <dbReference type="ARBA" id="ARBA00022801"/>
    </source>
</evidence>
<comment type="cofactor">
    <cofactor evidence="1">
        <name>Co(2+)</name>
        <dbReference type="ChEBI" id="CHEBI:48828"/>
    </cofactor>
</comment>
<dbReference type="PANTHER" id="PTHR43808">
    <property type="entry name" value="ACETYLORNITHINE DEACETYLASE"/>
    <property type="match status" value="1"/>
</dbReference>
<comment type="caution">
    <text evidence="13">The sequence shown here is derived from an EMBL/GenBank/DDBJ whole genome shotgun (WGS) entry which is preliminary data.</text>
</comment>
<dbReference type="InterPro" id="IPR011650">
    <property type="entry name" value="Peptidase_M20_dimer"/>
</dbReference>
<proteinExistence type="inferred from homology"/>
<dbReference type="Pfam" id="PF07687">
    <property type="entry name" value="M20_dimer"/>
    <property type="match status" value="1"/>
</dbReference>
<keyword evidence="7" id="KW-0479">Metal-binding</keyword>
<evidence type="ECO:0000256" key="11">
    <source>
        <dbReference type="ARBA" id="ARBA00051301"/>
    </source>
</evidence>
<protein>
    <recommendedName>
        <fullName evidence="6">Probable succinyl-diaminopimelate desuccinylase</fullName>
        <ecNumber evidence="5">3.5.1.18</ecNumber>
    </recommendedName>
</protein>
<dbReference type="PROSITE" id="PS00758">
    <property type="entry name" value="ARGE_DAPE_CPG2_1"/>
    <property type="match status" value="1"/>
</dbReference>
<dbReference type="InterPro" id="IPR010182">
    <property type="entry name" value="ArgE/DapE"/>
</dbReference>
<dbReference type="InterPro" id="IPR002933">
    <property type="entry name" value="Peptidase_M20"/>
</dbReference>
<sequence length="425" mass="45478">MNDTHGPATLSSRLADSVRQAVEDLADEHLELLAESLRRDTSGGHEDRVASLYEEYLRDRGWDVRRQPMIDDEVRDADARPGERFNVIASRPGASGPRVALNGHMDVVPVANADTWTHPPFAGRRMDGKVHGRGACDMKGGIAAGLLAVAALDRAGIRPPLDLVWHLVVGEETTGIGTRVALREGPVPDAVVVLEPTESRIVPISSGLLFFSVTVHGRTAHTSAPWAGEDAFERLMRVRQAWIELAEKRTAAYRHPLFAHLPSAIPFAIGTVSAGAWRAAVPDLATMAGRIGLAPGESAQRVRDEFEAAVARVSAGDPWLAEHPVEVEWGHELLGWETPREHPLVASLAAGQEEIGAAAREPLAFTAGSDAAYYGGRGVPTVIYGPGRTALAHADDEHVIEADVVECAAVLAMALADYARRATAA</sequence>
<keyword evidence="10" id="KW-0170">Cobalt</keyword>
<dbReference type="PANTHER" id="PTHR43808:SF25">
    <property type="entry name" value="PEPTIDASE M20 DIMERISATION DOMAIN-CONTAINING PROTEIN"/>
    <property type="match status" value="1"/>
</dbReference>
<dbReference type="Pfam" id="PF01546">
    <property type="entry name" value="Peptidase_M20"/>
    <property type="match status" value="1"/>
</dbReference>
<evidence type="ECO:0000256" key="6">
    <source>
        <dbReference type="ARBA" id="ARBA00016853"/>
    </source>
</evidence>
<keyword evidence="14" id="KW-1185">Reference proteome</keyword>
<comment type="catalytic activity">
    <reaction evidence="11">
        <text>N-succinyl-(2S,6S)-2,6-diaminopimelate + H2O = (2S,6S)-2,6-diaminopimelate + succinate</text>
        <dbReference type="Rhea" id="RHEA:22608"/>
        <dbReference type="ChEBI" id="CHEBI:15377"/>
        <dbReference type="ChEBI" id="CHEBI:30031"/>
        <dbReference type="ChEBI" id="CHEBI:57609"/>
        <dbReference type="ChEBI" id="CHEBI:58087"/>
        <dbReference type="EC" id="3.5.1.18"/>
    </reaction>
</comment>